<organism evidence="2 3">
    <name type="scientific">Boletus reticuloceps</name>
    <dbReference type="NCBI Taxonomy" id="495285"/>
    <lineage>
        <taxon>Eukaryota</taxon>
        <taxon>Fungi</taxon>
        <taxon>Dikarya</taxon>
        <taxon>Basidiomycota</taxon>
        <taxon>Agaricomycotina</taxon>
        <taxon>Agaricomycetes</taxon>
        <taxon>Agaricomycetidae</taxon>
        <taxon>Boletales</taxon>
        <taxon>Boletineae</taxon>
        <taxon>Boletaceae</taxon>
        <taxon>Boletoideae</taxon>
        <taxon>Boletus</taxon>
    </lineage>
</organism>
<keyword evidence="3" id="KW-1185">Reference proteome</keyword>
<proteinExistence type="predicted"/>
<dbReference type="Proteomes" id="UP000683000">
    <property type="component" value="Unassembled WGS sequence"/>
</dbReference>
<comment type="caution">
    <text evidence="2">The sequence shown here is derived from an EMBL/GenBank/DDBJ whole genome shotgun (WGS) entry which is preliminary data.</text>
</comment>
<dbReference type="AlphaFoldDB" id="A0A8I2YK74"/>
<evidence type="ECO:0000313" key="3">
    <source>
        <dbReference type="Proteomes" id="UP000683000"/>
    </source>
</evidence>
<evidence type="ECO:0000256" key="1">
    <source>
        <dbReference type="SAM" id="MobiDB-lite"/>
    </source>
</evidence>
<feature type="region of interest" description="Disordered" evidence="1">
    <location>
        <begin position="42"/>
        <end position="80"/>
    </location>
</feature>
<evidence type="ECO:0000313" key="2">
    <source>
        <dbReference type="EMBL" id="KAG6373142.1"/>
    </source>
</evidence>
<dbReference type="EMBL" id="JAGFBS010000023">
    <property type="protein sequence ID" value="KAG6373142.1"/>
    <property type="molecule type" value="Genomic_DNA"/>
</dbReference>
<gene>
    <name evidence="2" type="ORF">JVT61DRAFT_6752</name>
</gene>
<reference evidence="2" key="1">
    <citation type="submission" date="2021-03" db="EMBL/GenBank/DDBJ databases">
        <title>Evolutionary innovations through gain and loss of genes in the ectomycorrhizal Boletales.</title>
        <authorList>
            <person name="Wu G."/>
            <person name="Miyauchi S."/>
            <person name="Morin E."/>
            <person name="Yang Z.-L."/>
            <person name="Xu J."/>
            <person name="Martin F.M."/>
        </authorList>
    </citation>
    <scope>NUCLEOTIDE SEQUENCE</scope>
    <source>
        <strain evidence="2">BR01</strain>
    </source>
</reference>
<feature type="compositionally biased region" description="Low complexity" evidence="1">
    <location>
        <begin position="205"/>
        <end position="221"/>
    </location>
</feature>
<name>A0A8I2YK74_9AGAM</name>
<feature type="region of interest" description="Disordered" evidence="1">
    <location>
        <begin position="195"/>
        <end position="221"/>
    </location>
</feature>
<feature type="compositionally biased region" description="Acidic residues" evidence="1">
    <location>
        <begin position="54"/>
        <end position="79"/>
    </location>
</feature>
<accession>A0A8I2YK74</accession>
<protein>
    <submittedName>
        <fullName evidence="2">Uncharacterized protein</fullName>
    </submittedName>
</protein>
<sequence>MGKKTYHMYPLVFTKRFGNMQSSTTLRPYDPVIDKLNRALTPPVNANVNNNNDADADESNDASEEELEGTPEDEDDDEDDKVRLSYEGLTPRSTMPSLTESATKCVSTTSSSVSSPLCCVAPQRLQNMANDASPAGKHSVVTASLMSDTPMLFEATTNPRDCALSRHSPSTCTGFDDDTGTECETRSLPIVVVLTTGTGDHTGPSTTRSSRRSASTSHTPP</sequence>
<feature type="compositionally biased region" description="Low complexity" evidence="1">
    <location>
        <begin position="44"/>
        <end position="53"/>
    </location>
</feature>